<evidence type="ECO:0000256" key="1">
    <source>
        <dbReference type="SAM" id="Phobius"/>
    </source>
</evidence>
<protein>
    <submittedName>
        <fullName evidence="3">Sensor histidine kinase</fullName>
    </submittedName>
</protein>
<feature type="transmembrane region" description="Helical" evidence="1">
    <location>
        <begin position="130"/>
        <end position="147"/>
    </location>
</feature>
<evidence type="ECO:0000259" key="2">
    <source>
        <dbReference type="Pfam" id="PF14501"/>
    </source>
</evidence>
<accession>A0A9P4D8H1</accession>
<feature type="transmembrane region" description="Helical" evidence="1">
    <location>
        <begin position="61"/>
        <end position="78"/>
    </location>
</feature>
<dbReference type="GO" id="GO:0016301">
    <property type="term" value="F:kinase activity"/>
    <property type="evidence" value="ECO:0007669"/>
    <property type="project" value="UniProtKB-KW"/>
</dbReference>
<proteinExistence type="predicted"/>
<keyword evidence="1" id="KW-1133">Transmembrane helix</keyword>
<dbReference type="Proteomes" id="UP000879542">
    <property type="component" value="Unassembled WGS sequence"/>
</dbReference>
<dbReference type="PANTHER" id="PTHR40448">
    <property type="entry name" value="TWO-COMPONENT SENSOR HISTIDINE KINASE"/>
    <property type="match status" value="1"/>
</dbReference>
<feature type="transmembrane region" description="Helical" evidence="1">
    <location>
        <begin position="159"/>
        <end position="178"/>
    </location>
</feature>
<dbReference type="PANTHER" id="PTHR40448:SF1">
    <property type="entry name" value="TWO-COMPONENT SENSOR HISTIDINE KINASE"/>
    <property type="match status" value="1"/>
</dbReference>
<comment type="caution">
    <text evidence="3">The sequence shown here is derived from an EMBL/GenBank/DDBJ whole genome shotgun (WGS) entry which is preliminary data.</text>
</comment>
<name>A0A9P4D8H1_CLODI</name>
<reference evidence="3" key="2">
    <citation type="submission" date="2021-06" db="EMBL/GenBank/DDBJ databases">
        <authorList>
            <consortium name="NCBI Pathogen Detection Project"/>
        </authorList>
    </citation>
    <scope>NUCLEOTIDE SEQUENCE</scope>
    <source>
        <strain evidence="3">Clostridioides</strain>
    </source>
</reference>
<feature type="transmembrane region" description="Helical" evidence="1">
    <location>
        <begin position="85"/>
        <end position="110"/>
    </location>
</feature>
<gene>
    <name evidence="3" type="ORF">KRQ00_000886</name>
</gene>
<keyword evidence="1" id="KW-0472">Membrane</keyword>
<dbReference type="InterPro" id="IPR036890">
    <property type="entry name" value="HATPase_C_sf"/>
</dbReference>
<dbReference type="EMBL" id="DAEQIJ010000003">
    <property type="protein sequence ID" value="HBH2619152.1"/>
    <property type="molecule type" value="Genomic_DNA"/>
</dbReference>
<reference evidence="3" key="1">
    <citation type="journal article" date="2018" name="Genome Biol.">
        <title>SKESA: strategic k-mer extension for scrupulous assemblies.</title>
        <authorList>
            <person name="Souvorov A."/>
            <person name="Agarwala R."/>
            <person name="Lipman D.J."/>
        </authorList>
    </citation>
    <scope>NUCLEOTIDE SEQUENCE</scope>
    <source>
        <strain evidence="3">Clostridioides</strain>
    </source>
</reference>
<organism evidence="3 4">
    <name type="scientific">Clostridioides difficile</name>
    <name type="common">Peptoclostridium difficile</name>
    <dbReference type="NCBI Taxonomy" id="1496"/>
    <lineage>
        <taxon>Bacteria</taxon>
        <taxon>Bacillati</taxon>
        <taxon>Bacillota</taxon>
        <taxon>Clostridia</taxon>
        <taxon>Peptostreptococcales</taxon>
        <taxon>Peptostreptococcaceae</taxon>
        <taxon>Clostridioides</taxon>
    </lineage>
</organism>
<feature type="transmembrane region" description="Helical" evidence="1">
    <location>
        <begin position="35"/>
        <end position="55"/>
    </location>
</feature>
<evidence type="ECO:0000313" key="4">
    <source>
        <dbReference type="Proteomes" id="UP000879542"/>
    </source>
</evidence>
<sequence length="445" mass="51575">MESFIMLDMFITIVSSIIEIWACKKVFDYTSKVKTSLINLYFLISTFIIISTFYTNVGADNRILICIFVMFVFYKSNYDVNIYKCLIVLFSYWAILVCINALSMIVIVSINNLSSMNILLNDNFYRYETIVLGNVVLIVLLCIYKFISNDLQVTKKEIYMCIPIVANMISFFIFYKYILKLLDISSATRLDILIMVLLLTFSNIVLISSLVKILKSNKKYIELTKLQEKINAENKYYSNIKKYYIKTKELNHDMKNHLICIKEMNKKNIDTSNYINNIEKKLDEYSAVFDTGNITLNIILLEKKELCIEKGIDFTININFSDCNFIKEEDTCSIFANALDNAIEACEKIKDDDKKIKLQGMVLNKFFVIKITNTKSNDILLKNNAFLTTKEDKEFHGLGIKSIKNSLEKYDGAISINFSENLFCLNMMIPIRKSQEDSNIAYENS</sequence>
<dbReference type="Pfam" id="PF14501">
    <property type="entry name" value="HATPase_c_5"/>
    <property type="match status" value="1"/>
</dbReference>
<dbReference type="InterPro" id="IPR032834">
    <property type="entry name" value="NatK-like_C"/>
</dbReference>
<keyword evidence="3" id="KW-0808">Transferase</keyword>
<feature type="domain" description="Sensor histidine kinase NatK-like C-terminal" evidence="2">
    <location>
        <begin position="330"/>
        <end position="430"/>
    </location>
</feature>
<keyword evidence="1" id="KW-0812">Transmembrane</keyword>
<dbReference type="AlphaFoldDB" id="A0A9P4D8H1"/>
<feature type="transmembrane region" description="Helical" evidence="1">
    <location>
        <begin position="190"/>
        <end position="211"/>
    </location>
</feature>
<dbReference type="Gene3D" id="3.30.565.10">
    <property type="entry name" value="Histidine kinase-like ATPase, C-terminal domain"/>
    <property type="match status" value="1"/>
</dbReference>
<dbReference type="CDD" id="cd16935">
    <property type="entry name" value="HATPase_AgrC-ComD-like"/>
    <property type="match status" value="1"/>
</dbReference>
<feature type="transmembrane region" description="Helical" evidence="1">
    <location>
        <begin position="6"/>
        <end position="23"/>
    </location>
</feature>
<keyword evidence="3" id="KW-0418">Kinase</keyword>
<evidence type="ECO:0000313" key="3">
    <source>
        <dbReference type="EMBL" id="HBH2619152.1"/>
    </source>
</evidence>
<dbReference type="SUPFAM" id="SSF55874">
    <property type="entry name" value="ATPase domain of HSP90 chaperone/DNA topoisomerase II/histidine kinase"/>
    <property type="match status" value="1"/>
</dbReference>
<dbReference type="GO" id="GO:0042802">
    <property type="term" value="F:identical protein binding"/>
    <property type="evidence" value="ECO:0007669"/>
    <property type="project" value="TreeGrafter"/>
</dbReference>